<feature type="non-terminal residue" evidence="1">
    <location>
        <position position="77"/>
    </location>
</feature>
<name>A0AAD5C390_AMBAR</name>
<sequence>LSGLTGTDYSEIAIDLAQSLAEHDGFASINSNVLNGNYNRLMCEEFASNRWDEENKIRITLRANMVLLHYYGIDESC</sequence>
<accession>A0AAD5C390</accession>
<keyword evidence="2" id="KW-1185">Reference proteome</keyword>
<reference evidence="1" key="1">
    <citation type="submission" date="2022-06" db="EMBL/GenBank/DDBJ databases">
        <title>Uncovering the hologenomic basis of an extraordinary plant invasion.</title>
        <authorList>
            <person name="Bieker V.C."/>
            <person name="Martin M.D."/>
            <person name="Gilbert T."/>
            <person name="Hodgins K."/>
            <person name="Battlay P."/>
            <person name="Petersen B."/>
            <person name="Wilson J."/>
        </authorList>
    </citation>
    <scope>NUCLEOTIDE SEQUENCE</scope>
    <source>
        <strain evidence="1">AA19_3_7</strain>
        <tissue evidence="1">Leaf</tissue>
    </source>
</reference>
<feature type="non-terminal residue" evidence="1">
    <location>
        <position position="1"/>
    </location>
</feature>
<evidence type="ECO:0000313" key="2">
    <source>
        <dbReference type="Proteomes" id="UP001206925"/>
    </source>
</evidence>
<dbReference type="Proteomes" id="UP001206925">
    <property type="component" value="Unassembled WGS sequence"/>
</dbReference>
<organism evidence="1 2">
    <name type="scientific">Ambrosia artemisiifolia</name>
    <name type="common">Common ragweed</name>
    <dbReference type="NCBI Taxonomy" id="4212"/>
    <lineage>
        <taxon>Eukaryota</taxon>
        <taxon>Viridiplantae</taxon>
        <taxon>Streptophyta</taxon>
        <taxon>Embryophyta</taxon>
        <taxon>Tracheophyta</taxon>
        <taxon>Spermatophyta</taxon>
        <taxon>Magnoliopsida</taxon>
        <taxon>eudicotyledons</taxon>
        <taxon>Gunneridae</taxon>
        <taxon>Pentapetalae</taxon>
        <taxon>asterids</taxon>
        <taxon>campanulids</taxon>
        <taxon>Asterales</taxon>
        <taxon>Asteraceae</taxon>
        <taxon>Asteroideae</taxon>
        <taxon>Heliantheae alliance</taxon>
        <taxon>Heliantheae</taxon>
        <taxon>Ambrosia</taxon>
    </lineage>
</organism>
<comment type="caution">
    <text evidence="1">The sequence shown here is derived from an EMBL/GenBank/DDBJ whole genome shotgun (WGS) entry which is preliminary data.</text>
</comment>
<dbReference type="AlphaFoldDB" id="A0AAD5C390"/>
<dbReference type="EMBL" id="JAMZMK010009694">
    <property type="protein sequence ID" value="KAI7734536.1"/>
    <property type="molecule type" value="Genomic_DNA"/>
</dbReference>
<protein>
    <submittedName>
        <fullName evidence="1">Uncharacterized protein</fullName>
    </submittedName>
</protein>
<evidence type="ECO:0000313" key="1">
    <source>
        <dbReference type="EMBL" id="KAI7734536.1"/>
    </source>
</evidence>
<gene>
    <name evidence="1" type="ORF">M8C21_025064</name>
</gene>
<proteinExistence type="predicted"/>